<dbReference type="InterPro" id="IPR051938">
    <property type="entry name" value="Apopto_cytoskel_mod"/>
</dbReference>
<dbReference type="InterPro" id="IPR018253">
    <property type="entry name" value="DnaJ_domain_CS"/>
</dbReference>
<organism evidence="4 5">
    <name type="scientific">Vitrella brassicaformis (strain CCMP3155)</name>
    <dbReference type="NCBI Taxonomy" id="1169540"/>
    <lineage>
        <taxon>Eukaryota</taxon>
        <taxon>Sar</taxon>
        <taxon>Alveolata</taxon>
        <taxon>Colpodellida</taxon>
        <taxon>Vitrellaceae</taxon>
        <taxon>Vitrella</taxon>
    </lineage>
</organism>
<dbReference type="OrthoDB" id="10250354at2759"/>
<dbReference type="CDD" id="cd06257">
    <property type="entry name" value="DnaJ"/>
    <property type="match status" value="1"/>
</dbReference>
<evidence type="ECO:0000256" key="2">
    <source>
        <dbReference type="SAM" id="Phobius"/>
    </source>
</evidence>
<dbReference type="PANTHER" id="PTHR44145">
    <property type="entry name" value="DNAJ HOMOLOG SUBFAMILY A MEMBER 3, MITOCHONDRIAL"/>
    <property type="match status" value="1"/>
</dbReference>
<dbReference type="OMA" id="FYINLMF"/>
<protein>
    <recommendedName>
        <fullName evidence="3">J domain-containing protein</fullName>
    </recommendedName>
</protein>
<keyword evidence="2" id="KW-0812">Transmembrane</keyword>
<dbReference type="SMART" id="SM00271">
    <property type="entry name" value="DnaJ"/>
    <property type="match status" value="1"/>
</dbReference>
<dbReference type="Proteomes" id="UP000041254">
    <property type="component" value="Unassembled WGS sequence"/>
</dbReference>
<dbReference type="PANTHER" id="PTHR44145:SF3">
    <property type="entry name" value="DNAJ HOMOLOG SUBFAMILY A MEMBER 3, MITOCHONDRIAL"/>
    <property type="match status" value="1"/>
</dbReference>
<evidence type="ECO:0000313" key="5">
    <source>
        <dbReference type="Proteomes" id="UP000041254"/>
    </source>
</evidence>
<evidence type="ECO:0000259" key="3">
    <source>
        <dbReference type="PROSITE" id="PS50076"/>
    </source>
</evidence>
<evidence type="ECO:0000256" key="1">
    <source>
        <dbReference type="ARBA" id="ARBA00023186"/>
    </source>
</evidence>
<dbReference type="EMBL" id="CDMY01000770">
    <property type="protein sequence ID" value="CEM33050.1"/>
    <property type="molecule type" value="Genomic_DNA"/>
</dbReference>
<name>A0A0G4GR96_VITBC</name>
<dbReference type="AlphaFoldDB" id="A0A0G4GR96"/>
<feature type="transmembrane region" description="Helical" evidence="2">
    <location>
        <begin position="153"/>
        <end position="171"/>
    </location>
</feature>
<dbReference type="GO" id="GO:0005739">
    <property type="term" value="C:mitochondrion"/>
    <property type="evidence" value="ECO:0007669"/>
    <property type="project" value="TreeGrafter"/>
</dbReference>
<keyword evidence="2" id="KW-0472">Membrane</keyword>
<dbReference type="SUPFAM" id="SSF46565">
    <property type="entry name" value="Chaperone J-domain"/>
    <property type="match status" value="1"/>
</dbReference>
<dbReference type="PhylomeDB" id="A0A0G4GR96"/>
<dbReference type="GO" id="GO:0007005">
    <property type="term" value="P:mitochondrion organization"/>
    <property type="evidence" value="ECO:0007669"/>
    <property type="project" value="TreeGrafter"/>
</dbReference>
<feature type="domain" description="J" evidence="3">
    <location>
        <begin position="13"/>
        <end position="77"/>
    </location>
</feature>
<keyword evidence="1" id="KW-0143">Chaperone</keyword>
<sequence length="212" mass="25099">MRGLFRLSRTLFDHYRVLGVARDANKAKIRSAYLEKAKIYHPDVNKSREAEAIFKQVQEAYSVLSDDTMRKDYDVSSGLRTEDGFRGTGPGPTSSAFAEAYQRQYERMRRERQAENENFWNRQRQRMEEKYGGSYRRPYDPYWMFNPDLASRVVRMIPLILIPLLVLSWFARSGNRHRLSDLRMEYDQLGRAWLVDSFGRAHRAPNYDIRKA</sequence>
<dbReference type="PRINTS" id="PR00625">
    <property type="entry name" value="JDOMAIN"/>
</dbReference>
<dbReference type="Gene3D" id="1.10.287.110">
    <property type="entry name" value="DnaJ domain"/>
    <property type="match status" value="1"/>
</dbReference>
<dbReference type="InterPro" id="IPR001623">
    <property type="entry name" value="DnaJ_domain"/>
</dbReference>
<reference evidence="4 5" key="1">
    <citation type="submission" date="2014-11" db="EMBL/GenBank/DDBJ databases">
        <authorList>
            <person name="Zhu J."/>
            <person name="Qi W."/>
            <person name="Song R."/>
        </authorList>
    </citation>
    <scope>NUCLEOTIDE SEQUENCE [LARGE SCALE GENOMIC DNA]</scope>
</reference>
<proteinExistence type="predicted"/>
<keyword evidence="5" id="KW-1185">Reference proteome</keyword>
<dbReference type="InParanoid" id="A0A0G4GR96"/>
<dbReference type="STRING" id="1169540.A0A0G4GR96"/>
<dbReference type="VEuPathDB" id="CryptoDB:Vbra_18441"/>
<dbReference type="PROSITE" id="PS00636">
    <property type="entry name" value="DNAJ_1"/>
    <property type="match status" value="1"/>
</dbReference>
<keyword evidence="2" id="KW-1133">Transmembrane helix</keyword>
<evidence type="ECO:0000313" key="4">
    <source>
        <dbReference type="EMBL" id="CEM33050.1"/>
    </source>
</evidence>
<accession>A0A0G4GR96</accession>
<dbReference type="InterPro" id="IPR036869">
    <property type="entry name" value="J_dom_sf"/>
</dbReference>
<dbReference type="Pfam" id="PF00226">
    <property type="entry name" value="DnaJ"/>
    <property type="match status" value="1"/>
</dbReference>
<dbReference type="PROSITE" id="PS50076">
    <property type="entry name" value="DNAJ_2"/>
    <property type="match status" value="1"/>
</dbReference>
<gene>
    <name evidence="4" type="ORF">Vbra_18441</name>
</gene>